<comment type="caution">
    <text evidence="1">The sequence shown here is derived from an EMBL/GenBank/DDBJ whole genome shotgun (WGS) entry which is preliminary data.</text>
</comment>
<dbReference type="Proteomes" id="UP001527882">
    <property type="component" value="Unassembled WGS sequence"/>
</dbReference>
<sequence length="92" mass="10702">MKDPAHIESVIEDVMRRNKGLFSNEDFKECRQAVTDFEEVLGSLEAMQYKFRRKLSEAAANDPHNKEKLIYLQGLVDGINLVEGPLRRFMHH</sequence>
<gene>
    <name evidence="1" type="ORF">O9H85_28125</name>
</gene>
<organism evidence="1 2">
    <name type="scientific">Paenibacillus gyeongsangnamensis</name>
    <dbReference type="NCBI Taxonomy" id="3388067"/>
    <lineage>
        <taxon>Bacteria</taxon>
        <taxon>Bacillati</taxon>
        <taxon>Bacillota</taxon>
        <taxon>Bacilli</taxon>
        <taxon>Bacillales</taxon>
        <taxon>Paenibacillaceae</taxon>
        <taxon>Paenibacillus</taxon>
    </lineage>
</organism>
<dbReference type="RefSeq" id="WP_269884725.1">
    <property type="nucleotide sequence ID" value="NZ_JAQAGZ010000022.1"/>
</dbReference>
<reference evidence="1 2" key="1">
    <citation type="submission" date="2022-12" db="EMBL/GenBank/DDBJ databases">
        <title>Draft genome sequence of Paenibacillus sp. dW9.</title>
        <authorList>
            <person name="Choi E.-W."/>
            <person name="Kim D.-U."/>
        </authorList>
    </citation>
    <scope>NUCLEOTIDE SEQUENCE [LARGE SCALE GENOMIC DNA]</scope>
    <source>
        <strain evidence="2">dW9</strain>
    </source>
</reference>
<accession>A0ABT4QH20</accession>
<keyword evidence="2" id="KW-1185">Reference proteome</keyword>
<proteinExistence type="predicted"/>
<evidence type="ECO:0000313" key="2">
    <source>
        <dbReference type="Proteomes" id="UP001527882"/>
    </source>
</evidence>
<evidence type="ECO:0000313" key="1">
    <source>
        <dbReference type="EMBL" id="MCZ8516192.1"/>
    </source>
</evidence>
<name>A0ABT4QH20_9BACL</name>
<protein>
    <submittedName>
        <fullName evidence="1">Uncharacterized protein</fullName>
    </submittedName>
</protein>
<dbReference type="EMBL" id="JAQAGZ010000022">
    <property type="protein sequence ID" value="MCZ8516192.1"/>
    <property type="molecule type" value="Genomic_DNA"/>
</dbReference>